<dbReference type="PROSITE" id="PS51192">
    <property type="entry name" value="HELICASE_ATP_BIND_1"/>
    <property type="match status" value="1"/>
</dbReference>
<dbReference type="SUPFAM" id="SSF143517">
    <property type="entry name" value="TRCF domain-like"/>
    <property type="match status" value="1"/>
</dbReference>
<dbReference type="InterPro" id="IPR048635">
    <property type="entry name" value="MFD_D3"/>
</dbReference>
<dbReference type="SMART" id="SM01058">
    <property type="entry name" value="CarD_TRCF"/>
    <property type="match status" value="1"/>
</dbReference>
<keyword evidence="4 13" id="KW-0227">DNA damage</keyword>
<comment type="similarity">
    <text evidence="11 13">In the C-terminal section; belongs to the helicase family. RecG subfamily.</text>
</comment>
<dbReference type="GO" id="GO:0016787">
    <property type="term" value="F:hydrolase activity"/>
    <property type="evidence" value="ECO:0007669"/>
    <property type="project" value="UniProtKB-KW"/>
</dbReference>
<dbReference type="Gene3D" id="2.40.10.170">
    <property type="match status" value="1"/>
</dbReference>
<evidence type="ECO:0000256" key="12">
    <source>
        <dbReference type="ARBA" id="ARBA00070128"/>
    </source>
</evidence>
<evidence type="ECO:0000313" key="16">
    <source>
        <dbReference type="EMBL" id="BBC60413.1"/>
    </source>
</evidence>
<dbReference type="Gene3D" id="3.90.1150.50">
    <property type="entry name" value="Transcription-repair-coupling factor, D7 domain"/>
    <property type="match status" value="1"/>
</dbReference>
<dbReference type="EC" id="3.6.4.-" evidence="13"/>
<dbReference type="GO" id="GO:0000716">
    <property type="term" value="P:transcription-coupled nucleotide-excision repair, DNA damage recognition"/>
    <property type="evidence" value="ECO:0007669"/>
    <property type="project" value="UniProtKB-UniRule"/>
</dbReference>
<dbReference type="GO" id="GO:0006355">
    <property type="term" value="P:regulation of DNA-templated transcription"/>
    <property type="evidence" value="ECO:0007669"/>
    <property type="project" value="UniProtKB-UniRule"/>
</dbReference>
<keyword evidence="7 13" id="KW-0067">ATP-binding</keyword>
<keyword evidence="8 13" id="KW-0238">DNA-binding</keyword>
<dbReference type="GeneID" id="57042806"/>
<dbReference type="Pfam" id="PF21132">
    <property type="entry name" value="MFD_D3"/>
    <property type="match status" value="1"/>
</dbReference>
<evidence type="ECO:0000256" key="4">
    <source>
        <dbReference type="ARBA" id="ARBA00022763"/>
    </source>
</evidence>
<dbReference type="FunFam" id="3.40.50.300:FF:000546">
    <property type="entry name" value="Transcription-repair-coupling factor"/>
    <property type="match status" value="1"/>
</dbReference>
<evidence type="ECO:0000256" key="10">
    <source>
        <dbReference type="ARBA" id="ARBA00061104"/>
    </source>
</evidence>
<reference evidence="16 17" key="1">
    <citation type="submission" date="2018-01" db="EMBL/GenBank/DDBJ databases">
        <title>Whole genome sequence of Melissococcus plutonius DAT561.</title>
        <authorList>
            <person name="Okumura K."/>
            <person name="Takamatsu D."/>
            <person name="Okura M."/>
        </authorList>
    </citation>
    <scope>NUCLEOTIDE SEQUENCE [LARGE SCALE GENOMIC DNA]</scope>
    <source>
        <strain evidence="16 17">DAT561</strain>
    </source>
</reference>
<feature type="domain" description="Helicase C-terminal" evidence="15">
    <location>
        <begin position="821"/>
        <end position="971"/>
    </location>
</feature>
<evidence type="ECO:0000256" key="3">
    <source>
        <dbReference type="ARBA" id="ARBA00022741"/>
    </source>
</evidence>
<dbReference type="InterPro" id="IPR036101">
    <property type="entry name" value="CarD-like/TRCF_RID_sf"/>
</dbReference>
<dbReference type="InterPro" id="IPR003711">
    <property type="entry name" value="CarD-like/TRCF_RID"/>
</dbReference>
<dbReference type="CDD" id="cd17991">
    <property type="entry name" value="DEXHc_TRCF"/>
    <property type="match status" value="1"/>
</dbReference>
<dbReference type="InterPro" id="IPR047112">
    <property type="entry name" value="RecG/Mfd"/>
</dbReference>
<dbReference type="NCBIfam" id="TIGR00580">
    <property type="entry name" value="mfd"/>
    <property type="match status" value="1"/>
</dbReference>
<dbReference type="InterPro" id="IPR027417">
    <property type="entry name" value="P-loop_NTPase"/>
</dbReference>
<dbReference type="SMART" id="SM00490">
    <property type="entry name" value="HELICc"/>
    <property type="match status" value="1"/>
</dbReference>
<dbReference type="InterPro" id="IPR014001">
    <property type="entry name" value="Helicase_ATP-bd"/>
</dbReference>
<dbReference type="Proteomes" id="UP000269226">
    <property type="component" value="Chromosome"/>
</dbReference>
<dbReference type="HAMAP" id="MF_00969">
    <property type="entry name" value="TRCF"/>
    <property type="match status" value="1"/>
</dbReference>
<keyword evidence="5 13" id="KW-0378">Hydrolase</keyword>
<dbReference type="Pfam" id="PF00270">
    <property type="entry name" value="DEAD"/>
    <property type="match status" value="1"/>
</dbReference>
<evidence type="ECO:0000259" key="14">
    <source>
        <dbReference type="PROSITE" id="PS51192"/>
    </source>
</evidence>
<dbReference type="PANTHER" id="PTHR47964">
    <property type="entry name" value="ATP-DEPENDENT DNA HELICASE HOMOLOG RECG, CHLOROPLASTIC"/>
    <property type="match status" value="1"/>
</dbReference>
<dbReference type="Gene3D" id="3.40.50.11140">
    <property type="match status" value="1"/>
</dbReference>
<keyword evidence="2 13" id="KW-0963">Cytoplasm</keyword>
<dbReference type="AlphaFoldDB" id="A0A2Z5Y0P7"/>
<keyword evidence="6" id="KW-0347">Helicase</keyword>
<dbReference type="Gene3D" id="3.30.2060.10">
    <property type="entry name" value="Penicillin-binding protein 1b domain"/>
    <property type="match status" value="1"/>
</dbReference>
<evidence type="ECO:0000259" key="15">
    <source>
        <dbReference type="PROSITE" id="PS51194"/>
    </source>
</evidence>
<dbReference type="InterPro" id="IPR005118">
    <property type="entry name" value="TRCF_C"/>
</dbReference>
<evidence type="ECO:0000256" key="11">
    <source>
        <dbReference type="ARBA" id="ARBA00061399"/>
    </source>
</evidence>
<evidence type="ECO:0000256" key="6">
    <source>
        <dbReference type="ARBA" id="ARBA00022806"/>
    </source>
</evidence>
<dbReference type="GO" id="GO:0003678">
    <property type="term" value="F:DNA helicase activity"/>
    <property type="evidence" value="ECO:0007669"/>
    <property type="project" value="TreeGrafter"/>
</dbReference>
<dbReference type="SUPFAM" id="SSF141259">
    <property type="entry name" value="CarD-like"/>
    <property type="match status" value="1"/>
</dbReference>
<keyword evidence="3 13" id="KW-0547">Nucleotide-binding</keyword>
<sequence>MNIIEQIGNSELVHLWNQNLPDMSRQLITGLAGSAKTLVMANGYIQQKKKMMVIVPNLYYANQLVEDLKNLIPTESVHLFPVDEVISAEMAFSSPEARAERVATLNFLITKKTGIIVVPVAGLRKYLPKKTTWKNAQIHWRIGEELDLEALAQQLVLLGYERQSLVGKPGEFSFRGSIVDIYPLNTEYPIRMELFDVEVDSLRYFEVDTQRSVETIDEVTISPMTDLIFSKADLETGIKELKNILEKRLAITKELADKEILQEYFGQLLSSWEQGIPTENAHYYTDFLYKEKTTLLDYFPNNSLLFVDDYSRIMETEREILREEAEWQTMKIEELQIFSEQTFGVNIHELLRKVNLSTTFFSLFQKGMGNLRFQAIHNFQYRSMQQFFGQLPLLKTETDRWQKQKQTVILLIPTNDRIKKVEELFQDVGISSAVTTWNQLLPEKVQIIEGDLQTGFELPSERLVVITEKEVFHTVTKKRTHRQTISNAERLKSYNDLKVGDYVVHANHGIGKYIGMETLEVDGIHQDYITILYQNDDKLFIPVTQLNLIQKFVASEAKAPKINKLGGSEWNKTKQKVSTKIEDIADDLIQLYAAREAEKGFAFPPDDAYQKEFEDAFPYTETDDQLRSAAEIKHDMEKIRPMDRLLVGDVGYGKTEVALRAAFKAIACHKQVVFLVPTTILAQQHYETMIDRFADFPVEVGLLSRFRTKKQQNETIQKIKHGQIDIVVGTHRLLSKDITFSDLGLLIIDEEQRFGVKHKERLKQLRAQVDVLTLTATPIPRTLHMSMLGVRDLSVIETPPANRYPIQTYIMENNLGAIREGIERELARGGQIFYLYNRVETIEKKVEEIKALVPEARVAYAHGQMTEVQLENTLFDFIEQQYDILVTTTIIETGVDIPNVNTLFVENADYMGLSTLYQLRGRVGRSNRVAYAYFMYEQQKILNEVSEKRLEAIKDFTELGSGFKIAMRDLSIRGAGNLLGAQQHGFIDSVGFDMYTQMLSEAVSRKQGKTVQDQKTSVEIDLGIDAYLPTSYITDERQKIEIYKRIRQLENYDMYEELETDLLDRFGSYPDEVAHLLTIGRIKMDGDRALIESIYKKQQVVKFTLSKIGTKTYNIEQIFSALSSTQLSADFPIENEKMTILLKIPKSMETATWLLEITAFTEALRKEKYKKLNDADSDIEQ</sequence>
<dbReference type="Pfam" id="PF00271">
    <property type="entry name" value="Helicase_C"/>
    <property type="match status" value="1"/>
</dbReference>
<protein>
    <recommendedName>
        <fullName evidence="12 13">Transcription-repair-coupling factor</fullName>
        <shortName evidence="13">TRCF</shortName>
        <ecNumber evidence="13">3.6.4.-</ecNumber>
    </recommendedName>
</protein>
<dbReference type="Gene3D" id="3.40.50.11180">
    <property type="match status" value="1"/>
</dbReference>
<name>A0A2Z5Y0P7_9ENTE</name>
<dbReference type="SUPFAM" id="SSF52540">
    <property type="entry name" value="P-loop containing nucleoside triphosphate hydrolases"/>
    <property type="match status" value="4"/>
</dbReference>
<dbReference type="InterPro" id="IPR001650">
    <property type="entry name" value="Helicase_C-like"/>
</dbReference>
<dbReference type="Pfam" id="PF17757">
    <property type="entry name" value="UvrB_inter"/>
    <property type="match status" value="1"/>
</dbReference>
<proteinExistence type="inferred from homology"/>
<dbReference type="Gene3D" id="3.40.50.300">
    <property type="entry name" value="P-loop containing nucleotide triphosphate hydrolases"/>
    <property type="match status" value="2"/>
</dbReference>
<dbReference type="PANTHER" id="PTHR47964:SF1">
    <property type="entry name" value="ATP-DEPENDENT DNA HELICASE HOMOLOG RECG, CHLOROPLASTIC"/>
    <property type="match status" value="1"/>
</dbReference>
<dbReference type="SMART" id="SM00982">
    <property type="entry name" value="TRCF"/>
    <property type="match status" value="1"/>
</dbReference>
<dbReference type="PROSITE" id="PS51194">
    <property type="entry name" value="HELICASE_CTER"/>
    <property type="match status" value="1"/>
</dbReference>
<accession>A0A2Z5Y0P7</accession>
<dbReference type="GO" id="GO:0005524">
    <property type="term" value="F:ATP binding"/>
    <property type="evidence" value="ECO:0007669"/>
    <property type="project" value="UniProtKB-UniRule"/>
</dbReference>
<gene>
    <name evidence="13" type="primary">mfd</name>
    <name evidence="16" type="ORF">DAT561_0245</name>
</gene>
<evidence type="ECO:0000256" key="1">
    <source>
        <dbReference type="ARBA" id="ARBA00004496"/>
    </source>
</evidence>
<dbReference type="RefSeq" id="WP_126347187.1">
    <property type="nucleotide sequence ID" value="NZ_AP018492.1"/>
</dbReference>
<dbReference type="GO" id="GO:0005737">
    <property type="term" value="C:cytoplasm"/>
    <property type="evidence" value="ECO:0007669"/>
    <property type="project" value="UniProtKB-SubCell"/>
</dbReference>
<dbReference type="SMART" id="SM00487">
    <property type="entry name" value="DEXDc"/>
    <property type="match status" value="1"/>
</dbReference>
<comment type="function">
    <text evidence="13">Couples transcription and DNA repair by recognizing RNA polymerase (RNAP) stalled at DNA lesions. Mediates ATP-dependent release of RNAP and its truncated transcript from the DNA, and recruitment of nucleotide excision repair machinery to the damaged site.</text>
</comment>
<keyword evidence="9 13" id="KW-0234">DNA repair</keyword>
<feature type="domain" description="Helicase ATP-binding" evidence="14">
    <location>
        <begin position="635"/>
        <end position="796"/>
    </location>
</feature>
<dbReference type="EMBL" id="AP018492">
    <property type="protein sequence ID" value="BBC60413.1"/>
    <property type="molecule type" value="Genomic_DNA"/>
</dbReference>
<organism evidence="16 17">
    <name type="scientific">Melissococcus plutonius</name>
    <dbReference type="NCBI Taxonomy" id="33970"/>
    <lineage>
        <taxon>Bacteria</taxon>
        <taxon>Bacillati</taxon>
        <taxon>Bacillota</taxon>
        <taxon>Bacilli</taxon>
        <taxon>Lactobacillales</taxon>
        <taxon>Enterococcaceae</taxon>
        <taxon>Melissococcus</taxon>
    </lineage>
</organism>
<evidence type="ECO:0000256" key="2">
    <source>
        <dbReference type="ARBA" id="ARBA00022490"/>
    </source>
</evidence>
<dbReference type="GO" id="GO:0003684">
    <property type="term" value="F:damaged DNA binding"/>
    <property type="evidence" value="ECO:0007669"/>
    <property type="project" value="InterPro"/>
</dbReference>
<dbReference type="Pfam" id="PF03461">
    <property type="entry name" value="TRCF"/>
    <property type="match status" value="1"/>
</dbReference>
<dbReference type="InterPro" id="IPR004576">
    <property type="entry name" value="Mfd"/>
</dbReference>
<dbReference type="InterPro" id="IPR011545">
    <property type="entry name" value="DEAD/DEAH_box_helicase_dom"/>
</dbReference>
<dbReference type="Pfam" id="PF02559">
    <property type="entry name" value="CarD_TRCF_RID"/>
    <property type="match status" value="1"/>
</dbReference>
<evidence type="ECO:0000256" key="5">
    <source>
        <dbReference type="ARBA" id="ARBA00022801"/>
    </source>
</evidence>
<dbReference type="InterPro" id="IPR041471">
    <property type="entry name" value="UvrB_inter"/>
</dbReference>
<evidence type="ECO:0000256" key="9">
    <source>
        <dbReference type="ARBA" id="ARBA00023204"/>
    </source>
</evidence>
<evidence type="ECO:0000256" key="7">
    <source>
        <dbReference type="ARBA" id="ARBA00022840"/>
    </source>
</evidence>
<evidence type="ECO:0000313" key="17">
    <source>
        <dbReference type="Proteomes" id="UP000269226"/>
    </source>
</evidence>
<comment type="similarity">
    <text evidence="10 13">In the N-terminal section; belongs to the UvrB family.</text>
</comment>
<evidence type="ECO:0000256" key="8">
    <source>
        <dbReference type="ARBA" id="ARBA00023125"/>
    </source>
</evidence>
<dbReference type="InterPro" id="IPR037235">
    <property type="entry name" value="TRCF-like_C_D7"/>
</dbReference>
<evidence type="ECO:0000256" key="13">
    <source>
        <dbReference type="HAMAP-Rule" id="MF_00969"/>
    </source>
</evidence>
<comment type="subcellular location">
    <subcellularLocation>
        <location evidence="1 13">Cytoplasm</location>
    </subcellularLocation>
</comment>